<dbReference type="SUPFAM" id="SSF81901">
    <property type="entry name" value="HCP-like"/>
    <property type="match status" value="1"/>
</dbReference>
<feature type="chain" id="PRO_5036766157" evidence="1">
    <location>
        <begin position="32"/>
        <end position="385"/>
    </location>
</feature>
<dbReference type="InterPro" id="IPR011990">
    <property type="entry name" value="TPR-like_helical_dom_sf"/>
</dbReference>
<dbReference type="InterPro" id="IPR006597">
    <property type="entry name" value="Sel1-like"/>
</dbReference>
<evidence type="ECO:0000313" key="2">
    <source>
        <dbReference type="EMBL" id="MBC9247493.1"/>
    </source>
</evidence>
<dbReference type="Gene3D" id="1.25.40.10">
    <property type="entry name" value="Tetratricopeptide repeat domain"/>
    <property type="match status" value="1"/>
</dbReference>
<dbReference type="RefSeq" id="WP_187793963.1">
    <property type="nucleotide sequence ID" value="NZ_JACOQL010000003.1"/>
</dbReference>
<dbReference type="SMART" id="SM00671">
    <property type="entry name" value="SEL1"/>
    <property type="match status" value="3"/>
</dbReference>
<keyword evidence="3" id="KW-1185">Reference proteome</keyword>
<sequence length="385" mass="40983">MSSRFLGADPSRRLARILVLILAFGATAAVAQNSDSGQAAFDRQDYARADTLWREEAAEGSAQAMFGLGLMRDLGMGRARDPSGALRWYLGAANLGLADAQFNAAVMLDSGVGFQRQAHAAAAWYGRAASNGNLRASYNLGLLFADGDGVPLNADLARLWLTDAAAVLSAAEERLRDLAEPAPKDRSLGGIIPLGGDLVSAVRAEMVWAAGPGPEGIPYRVEIMGRISDKTFATQLFAGDTEKSAMTVQLANTVPQMVWRVLRIDPAGPDYAASPWQMLASDGEARAPRGVLQIRCLSTDIAAHRFARELADVFTRAGFWTQLSFDDSVTTDASRVSYAYPSDVDLARQIAEFLPGMTAENVAYQPDDAAFAGSVVLHLVGGPAE</sequence>
<evidence type="ECO:0000313" key="3">
    <source>
        <dbReference type="Proteomes" id="UP000608594"/>
    </source>
</evidence>
<reference evidence="2" key="1">
    <citation type="submission" date="2020-08" db="EMBL/GenBank/DDBJ databases">
        <title>Paracoccus amoyensis sp. nov., isolated from the surface seawater at coast of Xiamen, Fujian.</title>
        <authorList>
            <person name="Lyu L."/>
        </authorList>
    </citation>
    <scope>NUCLEOTIDE SEQUENCE</scope>
    <source>
        <strain evidence="2">11-3</strain>
    </source>
</reference>
<dbReference type="Pfam" id="PF08238">
    <property type="entry name" value="Sel1"/>
    <property type="match status" value="3"/>
</dbReference>
<protein>
    <submittedName>
        <fullName evidence="2">Sel1 repeat family protein</fullName>
    </submittedName>
</protein>
<dbReference type="AlphaFoldDB" id="A0A926JDW7"/>
<organism evidence="2 3">
    <name type="scientific">Paracoccus amoyensis</name>
    <dbReference type="NCBI Taxonomy" id="2760093"/>
    <lineage>
        <taxon>Bacteria</taxon>
        <taxon>Pseudomonadati</taxon>
        <taxon>Pseudomonadota</taxon>
        <taxon>Alphaproteobacteria</taxon>
        <taxon>Rhodobacterales</taxon>
        <taxon>Paracoccaceae</taxon>
        <taxon>Paracoccus</taxon>
    </lineage>
</organism>
<evidence type="ECO:0000256" key="1">
    <source>
        <dbReference type="SAM" id="SignalP"/>
    </source>
</evidence>
<name>A0A926JDW7_9RHOB</name>
<keyword evidence="1" id="KW-0732">Signal</keyword>
<feature type="signal peptide" evidence="1">
    <location>
        <begin position="1"/>
        <end position="31"/>
    </location>
</feature>
<gene>
    <name evidence="2" type="ORF">H4P12_12400</name>
</gene>
<accession>A0A926JDW7</accession>
<proteinExistence type="predicted"/>
<dbReference type="EMBL" id="JACOQL010000003">
    <property type="protein sequence ID" value="MBC9247493.1"/>
    <property type="molecule type" value="Genomic_DNA"/>
</dbReference>
<comment type="caution">
    <text evidence="2">The sequence shown here is derived from an EMBL/GenBank/DDBJ whole genome shotgun (WGS) entry which is preliminary data.</text>
</comment>
<dbReference type="PANTHER" id="PTHR11102:SF160">
    <property type="entry name" value="ERAD-ASSOCIATED E3 UBIQUITIN-PROTEIN LIGASE COMPONENT HRD3"/>
    <property type="match status" value="1"/>
</dbReference>
<dbReference type="InterPro" id="IPR050767">
    <property type="entry name" value="Sel1_AlgK"/>
</dbReference>
<dbReference type="Proteomes" id="UP000608594">
    <property type="component" value="Unassembled WGS sequence"/>
</dbReference>
<dbReference type="PANTHER" id="PTHR11102">
    <property type="entry name" value="SEL-1-LIKE PROTEIN"/>
    <property type="match status" value="1"/>
</dbReference>